<feature type="region of interest" description="Disordered" evidence="1">
    <location>
        <begin position="125"/>
        <end position="226"/>
    </location>
</feature>
<keyword evidence="2" id="KW-1133">Transmembrane helix</keyword>
<dbReference type="AlphaFoldDB" id="A0A919KDQ0"/>
<feature type="compositionally biased region" description="Polar residues" evidence="1">
    <location>
        <begin position="132"/>
        <end position="148"/>
    </location>
</feature>
<protein>
    <recommendedName>
        <fullName evidence="5">LPXTG-motif cell wall-anchored protein</fullName>
    </recommendedName>
</protein>
<evidence type="ECO:0000256" key="2">
    <source>
        <dbReference type="SAM" id="Phobius"/>
    </source>
</evidence>
<keyword evidence="2" id="KW-0812">Transmembrane</keyword>
<gene>
    <name evidence="3" type="ORF">Asi03nite_05100</name>
</gene>
<evidence type="ECO:0000313" key="4">
    <source>
        <dbReference type="Proteomes" id="UP000629619"/>
    </source>
</evidence>
<name>A0A919KDQ0_9ACTN</name>
<dbReference type="EMBL" id="BOMW01000006">
    <property type="protein sequence ID" value="GIF02972.1"/>
    <property type="molecule type" value="Genomic_DNA"/>
</dbReference>
<dbReference type="NCBIfam" id="NF041528">
    <property type="entry name" value="strep_LAETG"/>
    <property type="match status" value="1"/>
</dbReference>
<feature type="compositionally biased region" description="Low complexity" evidence="1">
    <location>
        <begin position="206"/>
        <end position="216"/>
    </location>
</feature>
<feature type="compositionally biased region" description="Polar residues" evidence="1">
    <location>
        <begin position="162"/>
        <end position="205"/>
    </location>
</feature>
<comment type="caution">
    <text evidence="3">The sequence shown here is derived from an EMBL/GenBank/DDBJ whole genome shotgun (WGS) entry which is preliminary data.</text>
</comment>
<evidence type="ECO:0008006" key="5">
    <source>
        <dbReference type="Google" id="ProtNLM"/>
    </source>
</evidence>
<reference evidence="3" key="1">
    <citation type="submission" date="2021-01" db="EMBL/GenBank/DDBJ databases">
        <title>Whole genome shotgun sequence of Actinoplanes siamensis NBRC 109076.</title>
        <authorList>
            <person name="Komaki H."/>
            <person name="Tamura T."/>
        </authorList>
    </citation>
    <scope>NUCLEOTIDE SEQUENCE</scope>
    <source>
        <strain evidence="3">NBRC 109076</strain>
    </source>
</reference>
<evidence type="ECO:0000313" key="3">
    <source>
        <dbReference type="EMBL" id="GIF02972.1"/>
    </source>
</evidence>
<organism evidence="3 4">
    <name type="scientific">Actinoplanes siamensis</name>
    <dbReference type="NCBI Taxonomy" id="1223317"/>
    <lineage>
        <taxon>Bacteria</taxon>
        <taxon>Bacillati</taxon>
        <taxon>Actinomycetota</taxon>
        <taxon>Actinomycetes</taxon>
        <taxon>Micromonosporales</taxon>
        <taxon>Micromonosporaceae</taxon>
        <taxon>Actinoplanes</taxon>
    </lineage>
</organism>
<proteinExistence type="predicted"/>
<evidence type="ECO:0000256" key="1">
    <source>
        <dbReference type="SAM" id="MobiDB-lite"/>
    </source>
</evidence>
<accession>A0A919KDQ0</accession>
<dbReference type="NCBIfam" id="TIGR01167">
    <property type="entry name" value="LPXTG_anchor"/>
    <property type="match status" value="1"/>
</dbReference>
<dbReference type="RefSeq" id="WP_203676711.1">
    <property type="nucleotide sequence ID" value="NZ_BOMW01000006.1"/>
</dbReference>
<sequence length="346" mass="35864">MKLSKSSFRRTGTVVAGAAVGLIGVMTTAMPALACHPNIKPASACVNNDGTWVVEWTVQASDNAFGDGKVGKVEYSATTTKPSDADKAQTISFTGIAEGDKLSHFSKLHATQTVSKETETATLKITGEWKRNNGSNFIDAKNLSTNKPTEVCKGQPELPNPGESTQPNPAESTKPSNPGESTKPNPAESTKPSNPGESTQPVPGTSSSASQAAPSKPAEEVVTEPQLVYDNTCDNLTVGVVVPDDNKESVTVKFTPNKGDAKTVTAKPGETKTVDFDAAAGLVVTASAEGQEDTTIDYEAPADCDTGALAVTGSNSSTIAGGAVLVLLVGAGLFFMARRRKVRFTA</sequence>
<feature type="transmembrane region" description="Helical" evidence="2">
    <location>
        <begin position="319"/>
        <end position="337"/>
    </location>
</feature>
<keyword evidence="2" id="KW-0472">Membrane</keyword>
<dbReference type="Proteomes" id="UP000629619">
    <property type="component" value="Unassembled WGS sequence"/>
</dbReference>
<keyword evidence="4" id="KW-1185">Reference proteome</keyword>